<feature type="transmembrane region" description="Helical" evidence="7">
    <location>
        <begin position="20"/>
        <end position="40"/>
    </location>
</feature>
<dbReference type="AlphaFoldDB" id="A0A0R2AY47"/>
<sequence length="557" mass="61450">MIGGASIPAVVINLLTQPQVLPLVGIMALVAGLALASWFYDQNTTATLWGTIALRMQLSLKDAKTFLNLPYLVQTNPTIQAQRAESAKRGFEDDERGVGPFVTAGTQLLESCLIAVIIIVISLTLAWWIPGVLVGTIALTLVALYQLNQFRTQASAKLNQLYFRQNYFFETAFSSQASEDMRLFHFDGLMIQNIDKLQAEILGLERVVNRHQQLIELLISGISALRMLTVYGWLLWLTINGHQSVGQFTFYFVLLSTIEGLVRASSLALSEFLRANTDLTIGRQFIETYEGAEDSVLSPAITRQGLKVIFNHVSFSYGDQVIIDDLSFTIRSGESIALVGSNGAGKTTLTMLLMGMIRPTSGEIFFNDQSINNLTTAEILAYFSTMFQDNVIFAADVQQNVSVSRDPSVESVRQALSQAGLYDRIAALPDQEATEMTQYLSSDGVSLSGGETEKLMLARMVYHAAPMVILDEPTAALDALAESQLYQQIQHLVKGRTSLFISHRLASTGFADRIFFMRAGRIIAEGTHAQLLQTSSDYRALFNAQRQYYAEGGDQHA</sequence>
<dbReference type="InterPro" id="IPR011527">
    <property type="entry name" value="ABC1_TM_dom"/>
</dbReference>
<dbReference type="GO" id="GO:0034040">
    <property type="term" value="F:ATPase-coupled lipid transmembrane transporter activity"/>
    <property type="evidence" value="ECO:0007669"/>
    <property type="project" value="TreeGrafter"/>
</dbReference>
<dbReference type="PANTHER" id="PTHR24221">
    <property type="entry name" value="ATP-BINDING CASSETTE SUB-FAMILY B"/>
    <property type="match status" value="1"/>
</dbReference>
<evidence type="ECO:0000313" key="11">
    <source>
        <dbReference type="Proteomes" id="UP000051672"/>
    </source>
</evidence>
<dbReference type="PROSITE" id="PS50893">
    <property type="entry name" value="ABC_TRANSPORTER_2"/>
    <property type="match status" value="1"/>
</dbReference>
<keyword evidence="11" id="KW-1185">Reference proteome</keyword>
<evidence type="ECO:0000256" key="1">
    <source>
        <dbReference type="ARBA" id="ARBA00004651"/>
    </source>
</evidence>
<feature type="transmembrane region" description="Helical" evidence="7">
    <location>
        <begin position="214"/>
        <end position="236"/>
    </location>
</feature>
<dbReference type="GO" id="GO:0140359">
    <property type="term" value="F:ABC-type transporter activity"/>
    <property type="evidence" value="ECO:0007669"/>
    <property type="project" value="InterPro"/>
</dbReference>
<name>A0A0R2AY47_9LACO</name>
<feature type="transmembrane region" description="Helical" evidence="7">
    <location>
        <begin position="98"/>
        <end position="121"/>
    </location>
</feature>
<comment type="caution">
    <text evidence="10">The sequence shown here is derived from an EMBL/GenBank/DDBJ whole genome shotgun (WGS) entry which is preliminary data.</text>
</comment>
<evidence type="ECO:0000256" key="6">
    <source>
        <dbReference type="ARBA" id="ARBA00023136"/>
    </source>
</evidence>
<evidence type="ECO:0000259" key="8">
    <source>
        <dbReference type="PROSITE" id="PS50893"/>
    </source>
</evidence>
<feature type="transmembrane region" description="Helical" evidence="7">
    <location>
        <begin position="127"/>
        <end position="147"/>
    </location>
</feature>
<dbReference type="PANTHER" id="PTHR24221:SF654">
    <property type="entry name" value="ATP-BINDING CASSETTE SUB-FAMILY B MEMBER 6"/>
    <property type="match status" value="1"/>
</dbReference>
<dbReference type="Pfam" id="PF00005">
    <property type="entry name" value="ABC_tran"/>
    <property type="match status" value="1"/>
</dbReference>
<evidence type="ECO:0000256" key="5">
    <source>
        <dbReference type="ARBA" id="ARBA00022989"/>
    </source>
</evidence>
<keyword evidence="4" id="KW-0067">ATP-binding</keyword>
<dbReference type="STRING" id="1423727.FC34_GL001538"/>
<evidence type="ECO:0000256" key="3">
    <source>
        <dbReference type="ARBA" id="ARBA00022741"/>
    </source>
</evidence>
<dbReference type="Proteomes" id="UP000051672">
    <property type="component" value="Unassembled WGS sequence"/>
</dbReference>
<dbReference type="PROSITE" id="PS50929">
    <property type="entry name" value="ABC_TM1F"/>
    <property type="match status" value="1"/>
</dbReference>
<feature type="domain" description="ABC transmembrane type-1" evidence="9">
    <location>
        <begin position="108"/>
        <end position="274"/>
    </location>
</feature>
<protein>
    <submittedName>
        <fullName evidence="10">Abc transporter related</fullName>
    </submittedName>
</protein>
<keyword evidence="2 7" id="KW-0812">Transmembrane</keyword>
<evidence type="ECO:0000256" key="2">
    <source>
        <dbReference type="ARBA" id="ARBA00022692"/>
    </source>
</evidence>
<dbReference type="InterPro" id="IPR003439">
    <property type="entry name" value="ABC_transporter-like_ATP-bd"/>
</dbReference>
<dbReference type="InterPro" id="IPR003593">
    <property type="entry name" value="AAA+_ATPase"/>
</dbReference>
<dbReference type="GO" id="GO:0005886">
    <property type="term" value="C:plasma membrane"/>
    <property type="evidence" value="ECO:0007669"/>
    <property type="project" value="UniProtKB-SubCell"/>
</dbReference>
<evidence type="ECO:0000313" key="10">
    <source>
        <dbReference type="EMBL" id="KRM71426.1"/>
    </source>
</evidence>
<organism evidence="10 11">
    <name type="scientific">Lacticaseibacillus brantae DSM 23927</name>
    <dbReference type="NCBI Taxonomy" id="1423727"/>
    <lineage>
        <taxon>Bacteria</taxon>
        <taxon>Bacillati</taxon>
        <taxon>Bacillota</taxon>
        <taxon>Bacilli</taxon>
        <taxon>Lactobacillales</taxon>
        <taxon>Lactobacillaceae</taxon>
        <taxon>Lacticaseibacillus</taxon>
    </lineage>
</organism>
<dbReference type="Gene3D" id="1.20.1560.10">
    <property type="entry name" value="ABC transporter type 1, transmembrane domain"/>
    <property type="match status" value="1"/>
</dbReference>
<evidence type="ECO:0000259" key="9">
    <source>
        <dbReference type="PROSITE" id="PS50929"/>
    </source>
</evidence>
<dbReference type="GO" id="GO:0005524">
    <property type="term" value="F:ATP binding"/>
    <property type="evidence" value="ECO:0007669"/>
    <property type="project" value="UniProtKB-KW"/>
</dbReference>
<dbReference type="SUPFAM" id="SSF90123">
    <property type="entry name" value="ABC transporter transmembrane region"/>
    <property type="match status" value="1"/>
</dbReference>
<dbReference type="InterPro" id="IPR027417">
    <property type="entry name" value="P-loop_NTPase"/>
</dbReference>
<dbReference type="InterPro" id="IPR036640">
    <property type="entry name" value="ABC1_TM_sf"/>
</dbReference>
<keyword evidence="3" id="KW-0547">Nucleotide-binding</keyword>
<dbReference type="PATRIC" id="fig|1423727.3.peg.1560"/>
<dbReference type="GO" id="GO:0016887">
    <property type="term" value="F:ATP hydrolysis activity"/>
    <property type="evidence" value="ECO:0007669"/>
    <property type="project" value="InterPro"/>
</dbReference>
<proteinExistence type="predicted"/>
<evidence type="ECO:0000256" key="4">
    <source>
        <dbReference type="ARBA" id="ARBA00022840"/>
    </source>
</evidence>
<feature type="domain" description="ABC transporter" evidence="8">
    <location>
        <begin position="308"/>
        <end position="544"/>
    </location>
</feature>
<keyword evidence="5 7" id="KW-1133">Transmembrane helix</keyword>
<dbReference type="SMART" id="SM00382">
    <property type="entry name" value="AAA"/>
    <property type="match status" value="1"/>
</dbReference>
<dbReference type="InterPro" id="IPR039421">
    <property type="entry name" value="Type_1_exporter"/>
</dbReference>
<gene>
    <name evidence="10" type="ORF">FC34_GL001538</name>
</gene>
<comment type="subcellular location">
    <subcellularLocation>
        <location evidence="1">Cell membrane</location>
        <topology evidence="1">Multi-pass membrane protein</topology>
    </subcellularLocation>
</comment>
<keyword evidence="6 7" id="KW-0472">Membrane</keyword>
<accession>A0A0R2AY47</accession>
<reference evidence="10 11" key="1">
    <citation type="journal article" date="2015" name="Genome Announc.">
        <title>Expanding the biotechnology potential of lactobacilli through comparative genomics of 213 strains and associated genera.</title>
        <authorList>
            <person name="Sun Z."/>
            <person name="Harris H.M."/>
            <person name="McCann A."/>
            <person name="Guo C."/>
            <person name="Argimon S."/>
            <person name="Zhang W."/>
            <person name="Yang X."/>
            <person name="Jeffery I.B."/>
            <person name="Cooney J.C."/>
            <person name="Kagawa T.F."/>
            <person name="Liu W."/>
            <person name="Song Y."/>
            <person name="Salvetti E."/>
            <person name="Wrobel A."/>
            <person name="Rasinkangas P."/>
            <person name="Parkhill J."/>
            <person name="Rea M.C."/>
            <person name="O'Sullivan O."/>
            <person name="Ritari J."/>
            <person name="Douillard F.P."/>
            <person name="Paul Ross R."/>
            <person name="Yang R."/>
            <person name="Briner A.E."/>
            <person name="Felis G.E."/>
            <person name="de Vos W.M."/>
            <person name="Barrangou R."/>
            <person name="Klaenhammer T.R."/>
            <person name="Caufield P.W."/>
            <person name="Cui Y."/>
            <person name="Zhang H."/>
            <person name="O'Toole P.W."/>
        </authorList>
    </citation>
    <scope>NUCLEOTIDE SEQUENCE [LARGE SCALE GENOMIC DNA]</scope>
    <source>
        <strain evidence="10 11">DSM 23927</strain>
    </source>
</reference>
<evidence type="ECO:0000256" key="7">
    <source>
        <dbReference type="SAM" id="Phobius"/>
    </source>
</evidence>
<dbReference type="EMBL" id="AYZQ01000004">
    <property type="protein sequence ID" value="KRM71426.1"/>
    <property type="molecule type" value="Genomic_DNA"/>
</dbReference>
<dbReference type="Gene3D" id="3.40.50.300">
    <property type="entry name" value="P-loop containing nucleotide triphosphate hydrolases"/>
    <property type="match status" value="1"/>
</dbReference>
<dbReference type="SUPFAM" id="SSF52540">
    <property type="entry name" value="P-loop containing nucleoside triphosphate hydrolases"/>
    <property type="match status" value="1"/>
</dbReference>